<keyword evidence="4 6" id="KW-0041">Annexin</keyword>
<dbReference type="Pfam" id="PF00191">
    <property type="entry name" value="Annexin"/>
    <property type="match status" value="4"/>
</dbReference>
<dbReference type="GO" id="GO:0012506">
    <property type="term" value="C:vesicle membrane"/>
    <property type="evidence" value="ECO:0007669"/>
    <property type="project" value="TreeGrafter"/>
</dbReference>
<dbReference type="GO" id="GO:0005509">
    <property type="term" value="F:calcium ion binding"/>
    <property type="evidence" value="ECO:0007669"/>
    <property type="project" value="InterPro"/>
</dbReference>
<dbReference type="PROSITE" id="PS51897">
    <property type="entry name" value="ANNEXIN_2"/>
    <property type="match status" value="4"/>
</dbReference>
<evidence type="ECO:0000313" key="7">
    <source>
        <dbReference type="Proteomes" id="UP000887575"/>
    </source>
</evidence>
<dbReference type="InterPro" id="IPR018502">
    <property type="entry name" value="Annexin_repeat"/>
</dbReference>
<dbReference type="InterPro" id="IPR037104">
    <property type="entry name" value="Annexin_sf"/>
</dbReference>
<proteinExistence type="inferred from homology"/>
<evidence type="ECO:0000256" key="1">
    <source>
        <dbReference type="ARBA" id="ARBA00007831"/>
    </source>
</evidence>
<evidence type="ECO:0000256" key="4">
    <source>
        <dbReference type="ARBA" id="ARBA00023216"/>
    </source>
</evidence>
<evidence type="ECO:0000256" key="2">
    <source>
        <dbReference type="ARBA" id="ARBA00022737"/>
    </source>
</evidence>
<dbReference type="Gene3D" id="1.10.220.10">
    <property type="entry name" value="Annexin"/>
    <property type="match status" value="4"/>
</dbReference>
<dbReference type="GO" id="GO:0005544">
    <property type="term" value="F:calcium-dependent phospholipid binding"/>
    <property type="evidence" value="ECO:0007669"/>
    <property type="project" value="UniProtKB-KW"/>
</dbReference>
<evidence type="ECO:0000313" key="8">
    <source>
        <dbReference type="WBParaSite" id="MBELARI_LOCUS20926"/>
    </source>
</evidence>
<dbReference type="PANTHER" id="PTHR10502:SF97">
    <property type="entry name" value="ANNEXIN"/>
    <property type="match status" value="1"/>
</dbReference>
<dbReference type="GO" id="GO:0005737">
    <property type="term" value="C:cytoplasm"/>
    <property type="evidence" value="ECO:0007669"/>
    <property type="project" value="TreeGrafter"/>
</dbReference>
<evidence type="ECO:0000256" key="6">
    <source>
        <dbReference type="RuleBase" id="RU003540"/>
    </source>
</evidence>
<dbReference type="PROSITE" id="PS00223">
    <property type="entry name" value="ANNEXIN_1"/>
    <property type="match status" value="1"/>
</dbReference>
<organism evidence="7 8">
    <name type="scientific">Mesorhabditis belari</name>
    <dbReference type="NCBI Taxonomy" id="2138241"/>
    <lineage>
        <taxon>Eukaryota</taxon>
        <taxon>Metazoa</taxon>
        <taxon>Ecdysozoa</taxon>
        <taxon>Nematoda</taxon>
        <taxon>Chromadorea</taxon>
        <taxon>Rhabditida</taxon>
        <taxon>Rhabditina</taxon>
        <taxon>Rhabditomorpha</taxon>
        <taxon>Rhabditoidea</taxon>
        <taxon>Rhabditidae</taxon>
        <taxon>Mesorhabditinae</taxon>
        <taxon>Mesorhabditis</taxon>
    </lineage>
</organism>
<dbReference type="Proteomes" id="UP000887575">
    <property type="component" value="Unassembled WGS sequence"/>
</dbReference>
<dbReference type="PRINTS" id="PR00196">
    <property type="entry name" value="ANNEXIN"/>
</dbReference>
<evidence type="ECO:0000256" key="3">
    <source>
        <dbReference type="ARBA" id="ARBA00022837"/>
    </source>
</evidence>
<dbReference type="FunFam" id="1.10.220.10:FF:000003">
    <property type="entry name" value="Annexin"/>
    <property type="match status" value="1"/>
</dbReference>
<dbReference type="InterPro" id="IPR018252">
    <property type="entry name" value="Annexin_repeat_CS"/>
</dbReference>
<comment type="domain">
    <text evidence="6">A pair of annexin repeats may form one binding site for calcium and phospholipid.</text>
</comment>
<keyword evidence="5 6" id="KW-0111">Calcium/phospholipid-binding</keyword>
<dbReference type="SUPFAM" id="SSF47874">
    <property type="entry name" value="Annexin"/>
    <property type="match status" value="1"/>
</dbReference>
<comment type="similarity">
    <text evidence="1 6">Belongs to the annexin family.</text>
</comment>
<dbReference type="GO" id="GO:0001786">
    <property type="term" value="F:phosphatidylserine binding"/>
    <property type="evidence" value="ECO:0007669"/>
    <property type="project" value="TreeGrafter"/>
</dbReference>
<reference evidence="8" key="1">
    <citation type="submission" date="2024-02" db="UniProtKB">
        <authorList>
            <consortium name="WormBaseParasite"/>
        </authorList>
    </citation>
    <scope>IDENTIFICATION</scope>
</reference>
<keyword evidence="3 6" id="KW-0106">Calcium</keyword>
<dbReference type="PANTHER" id="PTHR10502">
    <property type="entry name" value="ANNEXIN"/>
    <property type="match status" value="1"/>
</dbReference>
<dbReference type="GO" id="GO:0005886">
    <property type="term" value="C:plasma membrane"/>
    <property type="evidence" value="ECO:0007669"/>
    <property type="project" value="TreeGrafter"/>
</dbReference>
<name>A0AAF3J7F6_9BILA</name>
<sequence>MANYGHCTIIENPNFYPEQAAADIHAALASKDNDTIINHLTSISNPQRQKLREAYFQQFDVELDKAIDKKLSGDLEKLILALIDTPLEYDLKQIKDAMKGFGTDENTLIEILCTRTPEQMVHINSGFHTLFKKDLAKEIAGDTSGDFKKLLVALVNGSKDGSRYIHDSQAREDAHFLYDDGKLKTPPSHFLQILETQNIHQLRRVFEEFELHTGKSIEDAVAKEFKGDLGDGLLAIVRATQNKQRYFALQLEKATKGSVKDNDLIRVLVSRSEVDLKHIQEEYHRHHQKSLVDVITAETKGPYRDALLKILHGNY</sequence>
<protein>
    <recommendedName>
        <fullName evidence="6">Annexin</fullName>
    </recommendedName>
</protein>
<dbReference type="AlphaFoldDB" id="A0AAF3J7F6"/>
<evidence type="ECO:0000256" key="5">
    <source>
        <dbReference type="ARBA" id="ARBA00023302"/>
    </source>
</evidence>
<dbReference type="GO" id="GO:0005634">
    <property type="term" value="C:nucleus"/>
    <property type="evidence" value="ECO:0007669"/>
    <property type="project" value="TreeGrafter"/>
</dbReference>
<accession>A0AAF3J7F6</accession>
<dbReference type="FunFam" id="1.10.220.10:FF:000001">
    <property type="entry name" value="Annexin"/>
    <property type="match status" value="1"/>
</dbReference>
<dbReference type="WBParaSite" id="MBELARI_LOCUS20926">
    <property type="protein sequence ID" value="MBELARI_LOCUS20926"/>
    <property type="gene ID" value="MBELARI_LOCUS20926"/>
</dbReference>
<dbReference type="InterPro" id="IPR001464">
    <property type="entry name" value="Annexin"/>
</dbReference>
<dbReference type="FunFam" id="1.10.220.10:FF:000002">
    <property type="entry name" value="Annexin"/>
    <property type="match status" value="1"/>
</dbReference>
<dbReference type="SMART" id="SM00335">
    <property type="entry name" value="ANX"/>
    <property type="match status" value="4"/>
</dbReference>
<keyword evidence="2 6" id="KW-0677">Repeat</keyword>
<keyword evidence="7" id="KW-1185">Reference proteome</keyword>